<gene>
    <name evidence="3" type="ORF">ACFSC3_15310</name>
</gene>
<feature type="compositionally biased region" description="Basic residues" evidence="1">
    <location>
        <begin position="1"/>
        <end position="13"/>
    </location>
</feature>
<proteinExistence type="predicted"/>
<sequence>MKNPFRRPAKSKAGKSPPNDNPQLATALDAIAAAATADDALAALVSTARAAIGCDGVTLVRRDADSVEYLTEDAISPLWRGQRFPIRICLSGQALLARSTIVIPDIALDKRVPLNAYLATFVRSMAVVPIGHDDPQLALGAYWKAVQPIEPLTIERMIRLADATAAIIDRDEGDGDGRRVA</sequence>
<protein>
    <submittedName>
        <fullName evidence="3">GAF domain-containing protein</fullName>
    </submittedName>
</protein>
<dbReference type="SUPFAM" id="SSF55781">
    <property type="entry name" value="GAF domain-like"/>
    <property type="match status" value="1"/>
</dbReference>
<organism evidence="3 4">
    <name type="scientific">Sphingomonas floccifaciens</name>
    <dbReference type="NCBI Taxonomy" id="1844115"/>
    <lineage>
        <taxon>Bacteria</taxon>
        <taxon>Pseudomonadati</taxon>
        <taxon>Pseudomonadota</taxon>
        <taxon>Alphaproteobacteria</taxon>
        <taxon>Sphingomonadales</taxon>
        <taxon>Sphingomonadaceae</taxon>
        <taxon>Sphingomonas</taxon>
    </lineage>
</organism>
<dbReference type="Gene3D" id="3.30.450.40">
    <property type="match status" value="1"/>
</dbReference>
<evidence type="ECO:0000313" key="3">
    <source>
        <dbReference type="EMBL" id="MFD1788933.1"/>
    </source>
</evidence>
<dbReference type="Pfam" id="PF01590">
    <property type="entry name" value="GAF"/>
    <property type="match status" value="1"/>
</dbReference>
<evidence type="ECO:0000259" key="2">
    <source>
        <dbReference type="Pfam" id="PF01590"/>
    </source>
</evidence>
<comment type="caution">
    <text evidence="3">The sequence shown here is derived from an EMBL/GenBank/DDBJ whole genome shotgun (WGS) entry which is preliminary data.</text>
</comment>
<evidence type="ECO:0000313" key="4">
    <source>
        <dbReference type="Proteomes" id="UP001597283"/>
    </source>
</evidence>
<dbReference type="EMBL" id="JBHUFC010000006">
    <property type="protein sequence ID" value="MFD1788933.1"/>
    <property type="molecule type" value="Genomic_DNA"/>
</dbReference>
<accession>A0ABW4NGN5</accession>
<feature type="region of interest" description="Disordered" evidence="1">
    <location>
        <begin position="1"/>
        <end position="21"/>
    </location>
</feature>
<evidence type="ECO:0000256" key="1">
    <source>
        <dbReference type="SAM" id="MobiDB-lite"/>
    </source>
</evidence>
<dbReference type="InterPro" id="IPR029016">
    <property type="entry name" value="GAF-like_dom_sf"/>
</dbReference>
<reference evidence="4" key="1">
    <citation type="journal article" date="2019" name="Int. J. Syst. Evol. Microbiol.">
        <title>The Global Catalogue of Microorganisms (GCM) 10K type strain sequencing project: providing services to taxonomists for standard genome sequencing and annotation.</title>
        <authorList>
            <consortium name="The Broad Institute Genomics Platform"/>
            <consortium name="The Broad Institute Genome Sequencing Center for Infectious Disease"/>
            <person name="Wu L."/>
            <person name="Ma J."/>
        </authorList>
    </citation>
    <scope>NUCLEOTIDE SEQUENCE [LARGE SCALE GENOMIC DNA]</scope>
    <source>
        <strain evidence="4">Q85</strain>
    </source>
</reference>
<dbReference type="RefSeq" id="WP_380941303.1">
    <property type="nucleotide sequence ID" value="NZ_JBHUFC010000006.1"/>
</dbReference>
<dbReference type="InterPro" id="IPR003018">
    <property type="entry name" value="GAF"/>
</dbReference>
<feature type="domain" description="GAF" evidence="2">
    <location>
        <begin position="38"/>
        <end position="133"/>
    </location>
</feature>
<dbReference type="Proteomes" id="UP001597283">
    <property type="component" value="Unassembled WGS sequence"/>
</dbReference>
<keyword evidence="4" id="KW-1185">Reference proteome</keyword>
<name>A0ABW4NGN5_9SPHN</name>